<dbReference type="EMBL" id="CP012748">
    <property type="protein sequence ID" value="ALL69374.1"/>
    <property type="molecule type" value="Genomic_DNA"/>
</dbReference>
<keyword evidence="1" id="KW-0472">Membrane</keyword>
<dbReference type="KEGG" id="bcai:K788_0005136"/>
<accession>A0A0P0RKZ4</accession>
<evidence type="ECO:0000256" key="1">
    <source>
        <dbReference type="SAM" id="Phobius"/>
    </source>
</evidence>
<keyword evidence="1" id="KW-1133">Transmembrane helix</keyword>
<dbReference type="AlphaFoldDB" id="A0A0P0RKZ4"/>
<proteinExistence type="predicted"/>
<evidence type="ECO:0000313" key="2">
    <source>
        <dbReference type="EMBL" id="ALL69374.1"/>
    </source>
</evidence>
<evidence type="ECO:0000313" key="3">
    <source>
        <dbReference type="Proteomes" id="UP000019146"/>
    </source>
</evidence>
<organism evidence="2 3">
    <name type="scientific">Paraburkholderia caribensis MBA4</name>
    <dbReference type="NCBI Taxonomy" id="1323664"/>
    <lineage>
        <taxon>Bacteria</taxon>
        <taxon>Pseudomonadati</taxon>
        <taxon>Pseudomonadota</taxon>
        <taxon>Betaproteobacteria</taxon>
        <taxon>Burkholderiales</taxon>
        <taxon>Burkholderiaceae</taxon>
        <taxon>Paraburkholderia</taxon>
    </lineage>
</organism>
<dbReference type="Proteomes" id="UP000019146">
    <property type="component" value="Plasmid unnamed"/>
</dbReference>
<gene>
    <name evidence="2" type="ORF">K788_0005136</name>
</gene>
<protein>
    <submittedName>
        <fullName evidence="2">Uncharacterized protein</fullName>
    </submittedName>
</protein>
<keyword evidence="2" id="KW-0614">Plasmid</keyword>
<reference evidence="2 3" key="1">
    <citation type="journal article" date="2014" name="Genome Announc.">
        <title>Draft Genome Sequence of the Haloacid-Degrading Burkholderia caribensis Strain MBA4.</title>
        <authorList>
            <person name="Pan Y."/>
            <person name="Kong K.F."/>
            <person name="Tsang J.S."/>
        </authorList>
    </citation>
    <scope>NUCLEOTIDE SEQUENCE [LARGE SCALE GENOMIC DNA]</scope>
    <source>
        <strain evidence="2 3">MBA4</strain>
        <plasmid evidence="3">Plasmid</plasmid>
    </source>
</reference>
<sequence length="42" mass="4496">MTGVAGYAVRCSGLCRWHPRIVSVLHTLLFGVFAFALASANC</sequence>
<keyword evidence="1" id="KW-0812">Transmembrane</keyword>
<name>A0A0P0RKZ4_9BURK</name>
<geneLocation type="plasmid" evidence="3"/>
<feature type="transmembrane region" description="Helical" evidence="1">
    <location>
        <begin position="21"/>
        <end position="40"/>
    </location>
</feature>